<dbReference type="GO" id="GO:0070043">
    <property type="term" value="F:rRNA (guanine-N7-)-methyltransferase activity"/>
    <property type="evidence" value="ECO:0007669"/>
    <property type="project" value="UniProtKB-UniRule"/>
</dbReference>
<evidence type="ECO:0000256" key="1">
    <source>
        <dbReference type="ARBA" id="ARBA00022490"/>
    </source>
</evidence>
<gene>
    <name evidence="6 7" type="primary">rsmG</name>
    <name evidence="7" type="ORF">DRP44_00990</name>
</gene>
<dbReference type="Pfam" id="PF02527">
    <property type="entry name" value="GidB"/>
    <property type="match status" value="1"/>
</dbReference>
<feature type="binding site" evidence="6">
    <location>
        <position position="131"/>
    </location>
    <ligand>
        <name>S-adenosyl-L-methionine</name>
        <dbReference type="ChEBI" id="CHEBI:59789"/>
    </ligand>
</feature>
<name>A0A660SAW4_UNCT6</name>
<comment type="similarity">
    <text evidence="6">Belongs to the methyltransferase superfamily. RNA methyltransferase RsmG family.</text>
</comment>
<dbReference type="NCBIfam" id="TIGR00138">
    <property type="entry name" value="rsmG_gidB"/>
    <property type="match status" value="1"/>
</dbReference>
<dbReference type="SUPFAM" id="SSF53335">
    <property type="entry name" value="S-adenosyl-L-methionine-dependent methyltransferases"/>
    <property type="match status" value="1"/>
</dbReference>
<dbReference type="GO" id="GO:0005829">
    <property type="term" value="C:cytosol"/>
    <property type="evidence" value="ECO:0007669"/>
    <property type="project" value="TreeGrafter"/>
</dbReference>
<comment type="caution">
    <text evidence="6">Lacks conserved residue(s) required for the propagation of feature annotation.</text>
</comment>
<comment type="caution">
    <text evidence="7">The sequence shown here is derived from an EMBL/GenBank/DDBJ whole genome shotgun (WGS) entry which is preliminary data.</text>
</comment>
<keyword evidence="2 6" id="KW-0698">rRNA processing</keyword>
<dbReference type="Proteomes" id="UP000282321">
    <property type="component" value="Unassembled WGS sequence"/>
</dbReference>
<proteinExistence type="inferred from homology"/>
<comment type="subcellular location">
    <subcellularLocation>
        <location evidence="6">Cytoplasm</location>
    </subcellularLocation>
</comment>
<evidence type="ECO:0000256" key="6">
    <source>
        <dbReference type="HAMAP-Rule" id="MF_00074"/>
    </source>
</evidence>
<reference evidence="7 8" key="1">
    <citation type="submission" date="2018-06" db="EMBL/GenBank/DDBJ databases">
        <title>Extensive metabolic versatility and redundancy in microbially diverse, dynamic hydrothermal sediments.</title>
        <authorList>
            <person name="Dombrowski N."/>
            <person name="Teske A."/>
            <person name="Baker B.J."/>
        </authorList>
    </citation>
    <scope>NUCLEOTIDE SEQUENCE [LARGE SCALE GENOMIC DNA]</scope>
    <source>
        <strain evidence="7">B35_G9</strain>
    </source>
</reference>
<evidence type="ECO:0000313" key="7">
    <source>
        <dbReference type="EMBL" id="RKX67938.1"/>
    </source>
</evidence>
<dbReference type="InterPro" id="IPR003682">
    <property type="entry name" value="rRNA_ssu_MeTfrase_G"/>
</dbReference>
<evidence type="ECO:0000256" key="5">
    <source>
        <dbReference type="ARBA" id="ARBA00022691"/>
    </source>
</evidence>
<feature type="binding site" evidence="6">
    <location>
        <position position="71"/>
    </location>
    <ligand>
        <name>S-adenosyl-L-methionine</name>
        <dbReference type="ChEBI" id="CHEBI:59789"/>
    </ligand>
</feature>
<dbReference type="EMBL" id="QNBC01000006">
    <property type="protein sequence ID" value="RKX67938.1"/>
    <property type="molecule type" value="Genomic_DNA"/>
</dbReference>
<dbReference type="HAMAP" id="MF_00074">
    <property type="entry name" value="16SrRNA_methyltr_G"/>
    <property type="match status" value="1"/>
</dbReference>
<dbReference type="InterPro" id="IPR029063">
    <property type="entry name" value="SAM-dependent_MTases_sf"/>
</dbReference>
<keyword evidence="3 6" id="KW-0489">Methyltransferase</keyword>
<keyword evidence="1 6" id="KW-0963">Cytoplasm</keyword>
<dbReference type="Gene3D" id="3.40.50.150">
    <property type="entry name" value="Vaccinia Virus protein VP39"/>
    <property type="match status" value="1"/>
</dbReference>
<dbReference type="PANTHER" id="PTHR31760">
    <property type="entry name" value="S-ADENOSYL-L-METHIONINE-DEPENDENT METHYLTRANSFERASES SUPERFAMILY PROTEIN"/>
    <property type="match status" value="1"/>
</dbReference>
<keyword evidence="4 6" id="KW-0808">Transferase</keyword>
<organism evidence="7 8">
    <name type="scientific">candidate division TA06 bacterium</name>
    <dbReference type="NCBI Taxonomy" id="2250710"/>
    <lineage>
        <taxon>Bacteria</taxon>
        <taxon>Bacteria division TA06</taxon>
    </lineage>
</organism>
<accession>A0A660SAW4</accession>
<feature type="binding site" evidence="6">
    <location>
        <position position="66"/>
    </location>
    <ligand>
        <name>S-adenosyl-L-methionine</name>
        <dbReference type="ChEBI" id="CHEBI:59789"/>
    </ligand>
</feature>
<dbReference type="EC" id="2.1.1.-" evidence="6"/>
<dbReference type="PIRSF" id="PIRSF003078">
    <property type="entry name" value="GidB"/>
    <property type="match status" value="1"/>
</dbReference>
<protein>
    <recommendedName>
        <fullName evidence="6">Ribosomal RNA small subunit methyltransferase G</fullName>
        <ecNumber evidence="6">2.1.1.-</ecNumber>
    </recommendedName>
    <alternativeName>
        <fullName evidence="6">16S rRNA 7-methylguanosine methyltransferase</fullName>
        <shortName evidence="6">16S rRNA m7G methyltransferase</shortName>
    </alternativeName>
</protein>
<keyword evidence="5 6" id="KW-0949">S-adenosyl-L-methionine</keyword>
<evidence type="ECO:0000313" key="8">
    <source>
        <dbReference type="Proteomes" id="UP000282321"/>
    </source>
</evidence>
<dbReference type="PANTHER" id="PTHR31760:SF0">
    <property type="entry name" value="S-ADENOSYL-L-METHIONINE-DEPENDENT METHYLTRANSFERASES SUPERFAMILY PROTEIN"/>
    <property type="match status" value="1"/>
</dbReference>
<sequence>MSVTNFNVSRETLKRLKKFENFALLCNKTQNLYSKRDVAVFWERHILDSLKINDLLKGEEVVADVGSGGGLPGIPLAIVNREKRFILIERREKKALFLVEAKRVMGLNNIEVIKKNFEEITNIEAKVFVSRGVKLESRIIAHSRKLVKKGRYIYFKGQSFDLSKYTFLKDYKTEEKKEILIVYL</sequence>
<evidence type="ECO:0000256" key="3">
    <source>
        <dbReference type="ARBA" id="ARBA00022603"/>
    </source>
</evidence>
<comment type="function">
    <text evidence="6">Specifically methylates the N7 position of a guanine in 16S rRNA.</text>
</comment>
<evidence type="ECO:0000256" key="4">
    <source>
        <dbReference type="ARBA" id="ARBA00022679"/>
    </source>
</evidence>
<dbReference type="AlphaFoldDB" id="A0A660SAW4"/>
<evidence type="ECO:0000256" key="2">
    <source>
        <dbReference type="ARBA" id="ARBA00022552"/>
    </source>
</evidence>